<reference evidence="1" key="1">
    <citation type="submission" date="2016-08" db="EMBL/GenBank/DDBJ databases">
        <authorList>
            <person name="Seilhamer J.J."/>
        </authorList>
    </citation>
    <scope>NUCLEOTIDE SEQUENCE</scope>
    <source>
        <strain evidence="1">86-1</strain>
    </source>
</reference>
<evidence type="ECO:0000313" key="1">
    <source>
        <dbReference type="EMBL" id="SCM74128.1"/>
    </source>
</evidence>
<protein>
    <submittedName>
        <fullName evidence="1">Uncharacterized protein</fullName>
    </submittedName>
</protein>
<organism evidence="1">
    <name type="scientific">uncultured Desulfovibrio sp</name>
    <dbReference type="NCBI Taxonomy" id="167968"/>
    <lineage>
        <taxon>Bacteria</taxon>
        <taxon>Pseudomonadati</taxon>
        <taxon>Thermodesulfobacteriota</taxon>
        <taxon>Desulfovibrionia</taxon>
        <taxon>Desulfovibrionales</taxon>
        <taxon>Desulfovibrionaceae</taxon>
        <taxon>Desulfovibrio</taxon>
        <taxon>environmental samples</taxon>
    </lineage>
</organism>
<name>A0A212L9D9_9BACT</name>
<dbReference type="AlphaFoldDB" id="A0A212L9D9"/>
<sequence>MYAGIARCRHPALLLPDVNDVPLHLTGHVLRIVRGAIVHHDDFHIQVVRPLAQDAMYGFWQKLRVIVRRNNDGNQRRRCHGVSCVADGGNVCASGCPNSTATGAHDGQEGPMPCCRVYTISALRISILAVAVRRRRSPAAGDSTASELALEQINFEMLHISKCSFSRKMRFAAGSTPRCGALYFRTALEQLHFFKGKML</sequence>
<gene>
    <name evidence="1" type="ORF">KL86DES1_21748</name>
</gene>
<dbReference type="EMBL" id="FMJC01000002">
    <property type="protein sequence ID" value="SCM74128.1"/>
    <property type="molecule type" value="Genomic_DNA"/>
</dbReference>
<accession>A0A212L9D9</accession>
<proteinExistence type="predicted"/>